<keyword evidence="3" id="KW-0687">Ribonucleoprotein</keyword>
<dbReference type="PANTHER" id="PTHR13479">
    <property type="entry name" value="30S RIBOSOMAL PROTEIN S18"/>
    <property type="match status" value="1"/>
</dbReference>
<evidence type="ECO:0000256" key="3">
    <source>
        <dbReference type="ARBA" id="ARBA00023274"/>
    </source>
</evidence>
<evidence type="ECO:0000256" key="4">
    <source>
        <dbReference type="ARBA" id="ARBA00035264"/>
    </source>
</evidence>
<dbReference type="PANTHER" id="PTHR13479:SF40">
    <property type="entry name" value="SMALL RIBOSOMAL SUBUNIT PROTEIN BS18M"/>
    <property type="match status" value="1"/>
</dbReference>
<dbReference type="FunFam" id="4.10.640.10:FF:000013">
    <property type="entry name" value="37S ribosomal protein S18"/>
    <property type="match status" value="1"/>
</dbReference>
<reference evidence="5" key="1">
    <citation type="journal article" date="2023" name="Mol. Phylogenet. Evol.">
        <title>Genome-scale phylogeny and comparative genomics of the fungal order Sordariales.</title>
        <authorList>
            <person name="Hensen N."/>
            <person name="Bonometti L."/>
            <person name="Westerberg I."/>
            <person name="Brannstrom I.O."/>
            <person name="Guillou S."/>
            <person name="Cros-Aarteil S."/>
            <person name="Calhoun S."/>
            <person name="Haridas S."/>
            <person name="Kuo A."/>
            <person name="Mondo S."/>
            <person name="Pangilinan J."/>
            <person name="Riley R."/>
            <person name="LaButti K."/>
            <person name="Andreopoulos B."/>
            <person name="Lipzen A."/>
            <person name="Chen C."/>
            <person name="Yan M."/>
            <person name="Daum C."/>
            <person name="Ng V."/>
            <person name="Clum A."/>
            <person name="Steindorff A."/>
            <person name="Ohm R.A."/>
            <person name="Martin F."/>
            <person name="Silar P."/>
            <person name="Natvig D.O."/>
            <person name="Lalanne C."/>
            <person name="Gautier V."/>
            <person name="Ament-Velasquez S.L."/>
            <person name="Kruys A."/>
            <person name="Hutchinson M.I."/>
            <person name="Powell A.J."/>
            <person name="Barry K."/>
            <person name="Miller A.N."/>
            <person name="Grigoriev I.V."/>
            <person name="Debuchy R."/>
            <person name="Gladieux P."/>
            <person name="Hiltunen Thoren M."/>
            <person name="Johannesson H."/>
        </authorList>
    </citation>
    <scope>NUCLEOTIDE SEQUENCE</scope>
    <source>
        <strain evidence="5">CBS 757.83</strain>
    </source>
</reference>
<accession>A0AAN6Q5T4</accession>
<name>A0AAN6Q5T4_9PEZI</name>
<comment type="caution">
    <text evidence="5">The sequence shown here is derived from an EMBL/GenBank/DDBJ whole genome shotgun (WGS) entry which is preliminary data.</text>
</comment>
<protein>
    <recommendedName>
        <fullName evidence="4">Small ribosomal subunit protein bS18m</fullName>
    </recommendedName>
</protein>
<reference evidence="5" key="2">
    <citation type="submission" date="2023-05" db="EMBL/GenBank/DDBJ databases">
        <authorList>
            <consortium name="Lawrence Berkeley National Laboratory"/>
            <person name="Steindorff A."/>
            <person name="Hensen N."/>
            <person name="Bonometti L."/>
            <person name="Westerberg I."/>
            <person name="Brannstrom I.O."/>
            <person name="Guillou S."/>
            <person name="Cros-Aarteil S."/>
            <person name="Calhoun S."/>
            <person name="Haridas S."/>
            <person name="Kuo A."/>
            <person name="Mondo S."/>
            <person name="Pangilinan J."/>
            <person name="Riley R."/>
            <person name="Labutti K."/>
            <person name="Andreopoulos B."/>
            <person name="Lipzen A."/>
            <person name="Chen C."/>
            <person name="Yanf M."/>
            <person name="Daum C."/>
            <person name="Ng V."/>
            <person name="Clum A."/>
            <person name="Ohm R."/>
            <person name="Martin F."/>
            <person name="Silar P."/>
            <person name="Natvig D."/>
            <person name="Lalanne C."/>
            <person name="Gautier V."/>
            <person name="Ament-Velasquez S.L."/>
            <person name="Kruys A."/>
            <person name="Hutchinson M.I."/>
            <person name="Powell A.J."/>
            <person name="Barry K."/>
            <person name="Miller A.N."/>
            <person name="Grigoriev I.V."/>
            <person name="Debuchy R."/>
            <person name="Gladieux P."/>
            <person name="Thoren M.H."/>
            <person name="Johannesson H."/>
        </authorList>
    </citation>
    <scope>NUCLEOTIDE SEQUENCE</scope>
    <source>
        <strain evidence="5">CBS 757.83</strain>
    </source>
</reference>
<sequence length="214" mass="24278">MSSRQWLSSAVRQCKPQQLPRTFSTTAPVAAFRSLFGKKDNEMYGLLKEGLERGGPLSEAEQRQVMDQQAPRASIQDLRGRDVTEAYARQMPRRWRTGEVYAPRDLGPTEARKFRAGKTASRDVVDMFGFNPVDNYKNFSMISEFMTSMGRIKHSKETGLRPVNQRKMAKAIRRAIGMGLHPSVHKHPEILRRGRHGLPTSAIPTPETTRQNVL</sequence>
<keyword evidence="2 5" id="KW-0689">Ribosomal protein</keyword>
<dbReference type="Gene3D" id="4.10.640.10">
    <property type="entry name" value="Ribosomal protein S18"/>
    <property type="match status" value="1"/>
</dbReference>
<dbReference type="Proteomes" id="UP001305647">
    <property type="component" value="Unassembled WGS sequence"/>
</dbReference>
<evidence type="ECO:0000256" key="2">
    <source>
        <dbReference type="ARBA" id="ARBA00022980"/>
    </source>
</evidence>
<keyword evidence="6" id="KW-1185">Reference proteome</keyword>
<organism evidence="5 6">
    <name type="scientific">Parathielavia hyrcaniae</name>
    <dbReference type="NCBI Taxonomy" id="113614"/>
    <lineage>
        <taxon>Eukaryota</taxon>
        <taxon>Fungi</taxon>
        <taxon>Dikarya</taxon>
        <taxon>Ascomycota</taxon>
        <taxon>Pezizomycotina</taxon>
        <taxon>Sordariomycetes</taxon>
        <taxon>Sordariomycetidae</taxon>
        <taxon>Sordariales</taxon>
        <taxon>Chaetomiaceae</taxon>
        <taxon>Parathielavia</taxon>
    </lineage>
</organism>
<dbReference type="AlphaFoldDB" id="A0AAN6Q5T4"/>
<evidence type="ECO:0000313" key="6">
    <source>
        <dbReference type="Proteomes" id="UP001305647"/>
    </source>
</evidence>
<proteinExistence type="inferred from homology"/>
<dbReference type="GO" id="GO:0003735">
    <property type="term" value="F:structural constituent of ribosome"/>
    <property type="evidence" value="ECO:0007669"/>
    <property type="project" value="InterPro"/>
</dbReference>
<dbReference type="SUPFAM" id="SSF46911">
    <property type="entry name" value="Ribosomal protein S18"/>
    <property type="match status" value="1"/>
</dbReference>
<dbReference type="InterPro" id="IPR036870">
    <property type="entry name" value="Ribosomal_bS18_sf"/>
</dbReference>
<dbReference type="InterPro" id="IPR001648">
    <property type="entry name" value="Ribosomal_bS18"/>
</dbReference>
<dbReference type="GO" id="GO:0070181">
    <property type="term" value="F:small ribosomal subunit rRNA binding"/>
    <property type="evidence" value="ECO:0007669"/>
    <property type="project" value="TreeGrafter"/>
</dbReference>
<dbReference type="GO" id="GO:0032543">
    <property type="term" value="P:mitochondrial translation"/>
    <property type="evidence" value="ECO:0007669"/>
    <property type="project" value="TreeGrafter"/>
</dbReference>
<gene>
    <name evidence="5" type="ORF">N658DRAFT_465946</name>
</gene>
<evidence type="ECO:0000313" key="5">
    <source>
        <dbReference type="EMBL" id="KAK4104064.1"/>
    </source>
</evidence>
<dbReference type="GO" id="GO:0005763">
    <property type="term" value="C:mitochondrial small ribosomal subunit"/>
    <property type="evidence" value="ECO:0007669"/>
    <property type="project" value="TreeGrafter"/>
</dbReference>
<evidence type="ECO:0000256" key="1">
    <source>
        <dbReference type="ARBA" id="ARBA00005589"/>
    </source>
</evidence>
<dbReference type="Pfam" id="PF01084">
    <property type="entry name" value="Ribosomal_S18"/>
    <property type="match status" value="1"/>
</dbReference>
<comment type="similarity">
    <text evidence="1">Belongs to the bacterial ribosomal protein bS18 family.</text>
</comment>
<dbReference type="EMBL" id="MU863627">
    <property type="protein sequence ID" value="KAK4104064.1"/>
    <property type="molecule type" value="Genomic_DNA"/>
</dbReference>